<accession>A0A0F9C391</accession>
<sequence>MLAPSKEFVASLPYGKIPDRNDFTDLDADTRTKYWNIVFSETEKLAEALDKNLENKSFSTIDIMG</sequence>
<proteinExistence type="predicted"/>
<comment type="caution">
    <text evidence="1">The sequence shown here is derived from an EMBL/GenBank/DDBJ whole genome shotgun (WGS) entry which is preliminary data.</text>
</comment>
<evidence type="ECO:0000313" key="1">
    <source>
        <dbReference type="EMBL" id="KKL20707.1"/>
    </source>
</evidence>
<gene>
    <name evidence="1" type="ORF">LCGC14_2452760</name>
</gene>
<organism evidence="1">
    <name type="scientific">marine sediment metagenome</name>
    <dbReference type="NCBI Taxonomy" id="412755"/>
    <lineage>
        <taxon>unclassified sequences</taxon>
        <taxon>metagenomes</taxon>
        <taxon>ecological metagenomes</taxon>
    </lineage>
</organism>
<name>A0A0F9C391_9ZZZZ</name>
<protein>
    <submittedName>
        <fullName evidence="1">Uncharacterized protein</fullName>
    </submittedName>
</protein>
<dbReference type="EMBL" id="LAZR01037995">
    <property type="protein sequence ID" value="KKL20707.1"/>
    <property type="molecule type" value="Genomic_DNA"/>
</dbReference>
<dbReference type="AlphaFoldDB" id="A0A0F9C391"/>
<reference evidence="1" key="1">
    <citation type="journal article" date="2015" name="Nature">
        <title>Complex archaea that bridge the gap between prokaryotes and eukaryotes.</title>
        <authorList>
            <person name="Spang A."/>
            <person name="Saw J.H."/>
            <person name="Jorgensen S.L."/>
            <person name="Zaremba-Niedzwiedzka K."/>
            <person name="Martijn J."/>
            <person name="Lind A.E."/>
            <person name="van Eijk R."/>
            <person name="Schleper C."/>
            <person name="Guy L."/>
            <person name="Ettema T.J."/>
        </authorList>
    </citation>
    <scope>NUCLEOTIDE SEQUENCE</scope>
</reference>